<dbReference type="AlphaFoldDB" id="A0A7Y8GXY6"/>
<proteinExistence type="predicted"/>
<protein>
    <submittedName>
        <fullName evidence="1">Uncharacterized protein</fullName>
    </submittedName>
</protein>
<dbReference type="EMBL" id="VYGV01000016">
    <property type="protein sequence ID" value="NWF46930.1"/>
    <property type="molecule type" value="Genomic_DNA"/>
</dbReference>
<accession>A0A7Y8GXY6</accession>
<name>A0A7Y8GXY6_9BURK</name>
<organism evidence="1 2">
    <name type="scientific">Hydrogenophaga aromaticivorans</name>
    <dbReference type="NCBI Taxonomy" id="2610898"/>
    <lineage>
        <taxon>Bacteria</taxon>
        <taxon>Pseudomonadati</taxon>
        <taxon>Pseudomonadota</taxon>
        <taxon>Betaproteobacteria</taxon>
        <taxon>Burkholderiales</taxon>
        <taxon>Comamonadaceae</taxon>
        <taxon>Hydrogenophaga</taxon>
    </lineage>
</organism>
<evidence type="ECO:0000313" key="2">
    <source>
        <dbReference type="Proteomes" id="UP000545507"/>
    </source>
</evidence>
<comment type="caution">
    <text evidence="1">The sequence shown here is derived from an EMBL/GenBank/DDBJ whole genome shotgun (WGS) entry which is preliminary data.</text>
</comment>
<sequence length="90" mass="9467">MNTEHSQPSNTAEALHSLFKASGITLARWLEELTPEQIARFDALLAAGGTPGADVLLAATGPTVTLYVADPNGQRHPLLTARMPPAPTAH</sequence>
<reference evidence="1 2" key="1">
    <citation type="submission" date="2019-09" db="EMBL/GenBank/DDBJ databases">
        <title>Hydrogenophaga aromatica sp. nov., isolated from a para-xylene-degrading enrichment culture.</title>
        <authorList>
            <person name="Tancsics A."/>
            <person name="Banerjee S."/>
        </authorList>
    </citation>
    <scope>NUCLEOTIDE SEQUENCE [LARGE SCALE GENOMIC DNA]</scope>
    <source>
        <strain evidence="1 2">D2P1</strain>
    </source>
</reference>
<evidence type="ECO:0000313" key="1">
    <source>
        <dbReference type="EMBL" id="NWF46930.1"/>
    </source>
</evidence>
<keyword evidence="2" id="KW-1185">Reference proteome</keyword>
<dbReference type="Proteomes" id="UP000545507">
    <property type="component" value="Unassembled WGS sequence"/>
</dbReference>
<gene>
    <name evidence="1" type="ORF">F3K02_16965</name>
</gene>
<dbReference type="RefSeq" id="WP_177136839.1">
    <property type="nucleotide sequence ID" value="NZ_VYGV01000016.1"/>
</dbReference>